<dbReference type="EMBL" id="JAVRJZ010004256">
    <property type="protein sequence ID" value="KAK2701515.1"/>
    <property type="molecule type" value="Genomic_DNA"/>
</dbReference>
<dbReference type="InterPro" id="IPR051944">
    <property type="entry name" value="BEACH_domain_protein"/>
</dbReference>
<keyword evidence="3" id="KW-1185">Reference proteome</keyword>
<dbReference type="PANTHER" id="PTHR46108">
    <property type="entry name" value="BLUE CHEESE"/>
    <property type="match status" value="1"/>
</dbReference>
<comment type="caution">
    <text evidence="2">The sequence shown here is derived from an EMBL/GenBank/DDBJ whole genome shotgun (WGS) entry which is preliminary data.</text>
</comment>
<evidence type="ECO:0000256" key="1">
    <source>
        <dbReference type="ARBA" id="ARBA00022574"/>
    </source>
</evidence>
<organism evidence="2 3">
    <name type="scientific">Artemia franciscana</name>
    <name type="common">Brine shrimp</name>
    <name type="synonym">Artemia sanfranciscana</name>
    <dbReference type="NCBI Taxonomy" id="6661"/>
    <lineage>
        <taxon>Eukaryota</taxon>
        <taxon>Metazoa</taxon>
        <taxon>Ecdysozoa</taxon>
        <taxon>Arthropoda</taxon>
        <taxon>Crustacea</taxon>
        <taxon>Branchiopoda</taxon>
        <taxon>Anostraca</taxon>
        <taxon>Artemiidae</taxon>
        <taxon>Artemia</taxon>
    </lineage>
</organism>
<accession>A0AA88H0P2</accession>
<evidence type="ECO:0000313" key="3">
    <source>
        <dbReference type="Proteomes" id="UP001187531"/>
    </source>
</evidence>
<name>A0AA88H0P2_ARTSF</name>
<protein>
    <submittedName>
        <fullName evidence="2">Uncharacterized protein</fullName>
    </submittedName>
</protein>
<dbReference type="PANTHER" id="PTHR46108:SF4">
    <property type="entry name" value="BLUE CHEESE"/>
    <property type="match status" value="1"/>
</dbReference>
<dbReference type="Proteomes" id="UP001187531">
    <property type="component" value="Unassembled WGS sequence"/>
</dbReference>
<feature type="non-terminal residue" evidence="2">
    <location>
        <position position="1"/>
    </location>
</feature>
<sequence length="371" mass="41774">GLPEGSSHIQQCKFFTEILSLMMDHLIAADILIGEQAALPVVIGGNIHHIASNVIYFTGRLVDKLWLGYLQKDPHEVFDFIVKLISQSRRRSSSSTLSLDHLYRCLNRTILFLLSRQMDCTLEQNSMLDALHKLAHNRIVIFGAGNHDLEFIGCLTYALVCVVTGLGLPVEANYRSTWHIVQPKNEEANSSFVHGRNLIIVAARRVWEEMYITKKPAIEEAFKVTLSTSNLTPSLEQIKDIVHDPGHKLWVTYVDSEKKGTANKITPVWELHSQFQSKLQKVTGGLTRLGSRTKAIVASTTGLKREDSVSIRPRNTSLSGGQNATLTFPEWQAALIGHAHQHVQKYIMEEWEIVEKDLLRERGLWGPEIPS</sequence>
<proteinExistence type="predicted"/>
<dbReference type="AlphaFoldDB" id="A0AA88H0P2"/>
<gene>
    <name evidence="2" type="ORF">QYM36_019839</name>
</gene>
<feature type="non-terminal residue" evidence="2">
    <location>
        <position position="371"/>
    </location>
</feature>
<evidence type="ECO:0000313" key="2">
    <source>
        <dbReference type="EMBL" id="KAK2701515.1"/>
    </source>
</evidence>
<reference evidence="2" key="1">
    <citation type="submission" date="2023-07" db="EMBL/GenBank/DDBJ databases">
        <title>Chromosome-level genome assembly of Artemia franciscana.</title>
        <authorList>
            <person name="Jo E."/>
        </authorList>
    </citation>
    <scope>NUCLEOTIDE SEQUENCE</scope>
    <source>
        <tissue evidence="2">Whole body</tissue>
    </source>
</reference>
<keyword evidence="1" id="KW-0853">WD repeat</keyword>